<organism evidence="1 2">
    <name type="scientific">Teladorsagia circumcincta</name>
    <name type="common">Brown stomach worm</name>
    <name type="synonym">Ostertagia circumcincta</name>
    <dbReference type="NCBI Taxonomy" id="45464"/>
    <lineage>
        <taxon>Eukaryota</taxon>
        <taxon>Metazoa</taxon>
        <taxon>Ecdysozoa</taxon>
        <taxon>Nematoda</taxon>
        <taxon>Chromadorea</taxon>
        <taxon>Rhabditida</taxon>
        <taxon>Rhabditina</taxon>
        <taxon>Rhabditomorpha</taxon>
        <taxon>Strongyloidea</taxon>
        <taxon>Trichostrongylidae</taxon>
        <taxon>Teladorsagia</taxon>
    </lineage>
</organism>
<accession>A0A2G9UBD5</accession>
<dbReference type="AlphaFoldDB" id="A0A2G9UBD5"/>
<gene>
    <name evidence="1" type="ORF">TELCIR_10693</name>
</gene>
<evidence type="ECO:0000313" key="2">
    <source>
        <dbReference type="Proteomes" id="UP000230423"/>
    </source>
</evidence>
<evidence type="ECO:0000313" key="1">
    <source>
        <dbReference type="EMBL" id="PIO67546.1"/>
    </source>
</evidence>
<reference evidence="1 2" key="1">
    <citation type="submission" date="2015-09" db="EMBL/GenBank/DDBJ databases">
        <title>Draft genome of the parasitic nematode Teladorsagia circumcincta isolate WARC Sus (inbred).</title>
        <authorList>
            <person name="Mitreva M."/>
        </authorList>
    </citation>
    <scope>NUCLEOTIDE SEQUENCE [LARGE SCALE GENOMIC DNA]</scope>
    <source>
        <strain evidence="1 2">S</strain>
    </source>
</reference>
<sequence>MFFNDIHMCMALRGAGAGYEKQEERLHQSLLDFAENVKSDEYDQARICREVGIPLYNAITHYGNEEYDDCAKAMLPIRDRIYIIGGSHAQVGSVSLICDRKSALEPSPLAATKWCRYVWCLHLVTVRVLWYKAGNRAADTSYTIL</sequence>
<keyword evidence="2" id="KW-1185">Reference proteome</keyword>
<dbReference type="EMBL" id="KZ347533">
    <property type="protein sequence ID" value="PIO67546.1"/>
    <property type="molecule type" value="Genomic_DNA"/>
</dbReference>
<name>A0A2G9UBD5_TELCI</name>
<protein>
    <submittedName>
        <fullName evidence="1">Uncharacterized protein</fullName>
    </submittedName>
</protein>
<dbReference type="OrthoDB" id="1427555at2759"/>
<dbReference type="Proteomes" id="UP000230423">
    <property type="component" value="Unassembled WGS sequence"/>
</dbReference>
<proteinExistence type="predicted"/>